<evidence type="ECO:0000259" key="2">
    <source>
        <dbReference type="Pfam" id="PF13088"/>
    </source>
</evidence>
<dbReference type="CDD" id="cd15482">
    <property type="entry name" value="Sialidase_non-viral"/>
    <property type="match status" value="1"/>
</dbReference>
<dbReference type="Pfam" id="PF13088">
    <property type="entry name" value="BNR_2"/>
    <property type="match status" value="1"/>
</dbReference>
<name>A0ABT4PIU6_9BACT</name>
<dbReference type="Gene3D" id="2.120.10.10">
    <property type="match status" value="1"/>
</dbReference>
<comment type="caution">
    <text evidence="3">The sequence shown here is derived from an EMBL/GenBank/DDBJ whole genome shotgun (WGS) entry which is preliminary data.</text>
</comment>
<dbReference type="InterPro" id="IPR036278">
    <property type="entry name" value="Sialidase_sf"/>
</dbReference>
<accession>A0ABT4PIU6</accession>
<dbReference type="SUPFAM" id="SSF50939">
    <property type="entry name" value="Sialidases"/>
    <property type="match status" value="1"/>
</dbReference>
<dbReference type="InterPro" id="IPR011040">
    <property type="entry name" value="Sialidase"/>
</dbReference>
<dbReference type="Gene3D" id="3.90.1580.10">
    <property type="entry name" value="paralog of FGE (formylglycine-generating enzyme)"/>
    <property type="match status" value="1"/>
</dbReference>
<keyword evidence="4" id="KW-1185">Reference proteome</keyword>
<dbReference type="InterPro" id="IPR051043">
    <property type="entry name" value="Sulfatase_Mod_Factor_Kinase"/>
</dbReference>
<feature type="domain" description="Sulfatase-modifying factor enzyme-like" evidence="1">
    <location>
        <begin position="26"/>
        <end position="247"/>
    </location>
</feature>
<evidence type="ECO:0000259" key="1">
    <source>
        <dbReference type="Pfam" id="PF03781"/>
    </source>
</evidence>
<dbReference type="InterPro" id="IPR005532">
    <property type="entry name" value="SUMF_dom"/>
</dbReference>
<gene>
    <name evidence="3" type="ORF">O6P32_09565</name>
</gene>
<organism evidence="3 4">
    <name type="scientific">Phocaeicola acetigenes</name>
    <dbReference type="NCBI Taxonomy" id="3016083"/>
    <lineage>
        <taxon>Bacteria</taxon>
        <taxon>Pseudomonadati</taxon>
        <taxon>Bacteroidota</taxon>
        <taxon>Bacteroidia</taxon>
        <taxon>Bacteroidales</taxon>
        <taxon>Bacteroidaceae</taxon>
        <taxon>Phocaeicola</taxon>
    </lineage>
</organism>
<feature type="domain" description="Sialidase" evidence="2">
    <location>
        <begin position="297"/>
        <end position="586"/>
    </location>
</feature>
<reference evidence="3" key="1">
    <citation type="submission" date="2022-12" db="EMBL/GenBank/DDBJ databases">
        <title>Phocaeicola acetigenes sp. nov., isolated feces from a healthy human.</title>
        <authorList>
            <person name="Do H."/>
            <person name="Ha Y.B."/>
            <person name="Kim J.-S."/>
            <person name="Suh M.K."/>
            <person name="Kim H.S."/>
            <person name="Lee J.-S."/>
        </authorList>
    </citation>
    <scope>NUCLEOTIDE SEQUENCE</scope>
    <source>
        <strain evidence="3">KGMB11183</strain>
    </source>
</reference>
<evidence type="ECO:0000313" key="4">
    <source>
        <dbReference type="Proteomes" id="UP001141933"/>
    </source>
</evidence>
<dbReference type="InterPro" id="IPR042095">
    <property type="entry name" value="SUMF_sf"/>
</dbReference>
<dbReference type="RefSeq" id="WP_269878246.1">
    <property type="nucleotide sequence ID" value="NZ_JAPZVM010000007.1"/>
</dbReference>
<dbReference type="SUPFAM" id="SSF56436">
    <property type="entry name" value="C-type lectin-like"/>
    <property type="match status" value="1"/>
</dbReference>
<dbReference type="Proteomes" id="UP001141933">
    <property type="component" value="Unassembled WGS sequence"/>
</dbReference>
<dbReference type="InterPro" id="IPR016187">
    <property type="entry name" value="CTDL_fold"/>
</dbReference>
<evidence type="ECO:0000313" key="3">
    <source>
        <dbReference type="EMBL" id="MCZ8372953.1"/>
    </source>
</evidence>
<dbReference type="EMBL" id="JAPZVM010000007">
    <property type="protein sequence ID" value="MCZ8372953.1"/>
    <property type="molecule type" value="Genomic_DNA"/>
</dbReference>
<dbReference type="PANTHER" id="PTHR23150">
    <property type="entry name" value="SULFATASE MODIFYING FACTOR 1, 2"/>
    <property type="match status" value="1"/>
</dbReference>
<protein>
    <submittedName>
        <fullName evidence="3">SUMF1/EgtB/PvdO family nonheme iron enzyme</fullName>
    </submittedName>
</protein>
<sequence>MKKLQTFLTVCCSCLICNNLYSQRIETVNIPAGTFYMGSTDATAGTDESPIHPVTLTYSFRMGVTEVTNAQFEEFMPSHKKYRGKNGLSCNDNDAVVYVSYQDAVDFCTWLSKKEGKNYRLPTEAEWEYACRAGSYTPYNTGDALPEEMCKNQVIARDYQPVSLKVAQSAPNAFGLYDMHGNVEEWCYDWYGAYSSEAQTNPVGPDEGEYKITRGGSHHTPVQYLRSATRMAMIPEDKHSLTGFRVVESDFNPISCRIDKEKAFFLPPIPYVIPPSNKKIPFYKHNHQPSLTWCDNGDLLAVWFSANEENSREMAVLSSRLKKGTRQWSEAELFLKIPGRNLTGTSLFNNGKGELLHLNGVEAAGDWQNLMMILRRSHDNGLSWSKPQIIASEHTKRHQVISGTSRSKEGYLIQACDAGPGSHDGSAIHISKDEGKTWTDPWDGKALPDFNKDKQGSTIAGIHAGVVALKDGTLMALGRGNSIVNQEGKKRMPMSLSHDLGKTWTYSPSPFPPIDGGQRLVLMRLNEGAILLVSFTDHPQRTPKKEKGLTFTAADGTTYTGYGMYAAVSYDEGKTWPVKKLLTDGTTRFLNGGAWTGHFIMDATHAEPRGYLAGTQTPDNTIHIVSSNLYYQFNLKWLEKK</sequence>
<dbReference type="PANTHER" id="PTHR23150:SF19">
    <property type="entry name" value="FORMYLGLYCINE-GENERATING ENZYME"/>
    <property type="match status" value="1"/>
</dbReference>
<proteinExistence type="predicted"/>
<dbReference type="Pfam" id="PF03781">
    <property type="entry name" value="FGE-sulfatase"/>
    <property type="match status" value="1"/>
</dbReference>